<dbReference type="PANTHER" id="PTHR30273">
    <property type="entry name" value="PERIPLASMIC SIGNAL SENSOR AND SIGMA FACTOR ACTIVATOR FECR-RELATED"/>
    <property type="match status" value="1"/>
</dbReference>
<dbReference type="EMBL" id="NFHB01000006">
    <property type="protein sequence ID" value="OUN02782.1"/>
    <property type="molecule type" value="Genomic_DNA"/>
</dbReference>
<dbReference type="PANTHER" id="PTHR30273:SF2">
    <property type="entry name" value="PROTEIN FECR"/>
    <property type="match status" value="1"/>
</dbReference>
<reference evidence="5" key="1">
    <citation type="submission" date="2017-04" db="EMBL/GenBank/DDBJ databases">
        <title>Function of individual gut microbiota members based on whole genome sequencing of pure cultures obtained from chicken caecum.</title>
        <authorList>
            <person name="Medvecky M."/>
            <person name="Cejkova D."/>
            <person name="Polansky O."/>
            <person name="Karasova D."/>
            <person name="Kubasova T."/>
            <person name="Cizek A."/>
            <person name="Rychlik I."/>
        </authorList>
    </citation>
    <scope>NUCLEOTIDE SEQUENCE [LARGE SCALE GENOMIC DNA]</scope>
    <source>
        <strain evidence="5">An90</strain>
    </source>
</reference>
<keyword evidence="1" id="KW-0472">Membrane</keyword>
<dbReference type="OrthoDB" id="665347at2"/>
<evidence type="ECO:0000259" key="2">
    <source>
        <dbReference type="Pfam" id="PF04773"/>
    </source>
</evidence>
<dbReference type="Gene3D" id="2.60.120.1440">
    <property type="match status" value="1"/>
</dbReference>
<feature type="domain" description="FecR protein" evidence="2">
    <location>
        <begin position="136"/>
        <end position="222"/>
    </location>
</feature>
<evidence type="ECO:0000256" key="1">
    <source>
        <dbReference type="SAM" id="Phobius"/>
    </source>
</evidence>
<evidence type="ECO:0000313" key="4">
    <source>
        <dbReference type="EMBL" id="OUN02782.1"/>
    </source>
</evidence>
<sequence>MKQNDTTVRFDEKLLTAYFAGAATPDEERMLWEWICASDENRRVFAELRAVWQRGRMQRPDTQLPARFVRSLNGLNRRIDALDALDAAPVRKGRLIPLRRFAAAAAVAAILVASFMTYRIVTAPFVHSFYNADTVAMHVAMPDGTDVWLGPGTSLSYDDTFRVDGRNVELDGEAYFDVTHDAQHPFIVTTPAFRVRVLGTVFNVRSFSGESVAEATLAEGSVALQHPGGRNLICLHPGQQAVYDADAEQLEVNEVPVGDLLLIRYGVITLDNATLPEIIGRIEQAFGVELRPDGQQMPDDHYNFNFQKDASVEDVVDLLQFVSGCRFKIIQLNR</sequence>
<accession>A0A1Y3QSY7</accession>
<comment type="caution">
    <text evidence="4">The sequence shown here is derived from an EMBL/GenBank/DDBJ whole genome shotgun (WGS) entry which is preliminary data.</text>
</comment>
<dbReference type="Gene3D" id="3.55.50.30">
    <property type="match status" value="1"/>
</dbReference>
<dbReference type="Proteomes" id="UP000195772">
    <property type="component" value="Unassembled WGS sequence"/>
</dbReference>
<feature type="domain" description="Protein FecR C-terminal" evidence="3">
    <location>
        <begin position="268"/>
        <end position="329"/>
    </location>
</feature>
<gene>
    <name evidence="4" type="ORF">B5G41_09600</name>
</gene>
<dbReference type="InterPro" id="IPR032508">
    <property type="entry name" value="FecR_C"/>
</dbReference>
<dbReference type="Pfam" id="PF04773">
    <property type="entry name" value="FecR"/>
    <property type="match status" value="1"/>
</dbReference>
<keyword evidence="1" id="KW-1133">Transmembrane helix</keyword>
<dbReference type="InterPro" id="IPR006860">
    <property type="entry name" value="FecR"/>
</dbReference>
<evidence type="ECO:0000259" key="3">
    <source>
        <dbReference type="Pfam" id="PF16344"/>
    </source>
</evidence>
<proteinExistence type="predicted"/>
<dbReference type="eggNOG" id="COG3712">
    <property type="taxonomic scope" value="Bacteria"/>
</dbReference>
<dbReference type="Pfam" id="PF16344">
    <property type="entry name" value="FecR_C"/>
    <property type="match status" value="1"/>
</dbReference>
<dbReference type="PIRSF" id="PIRSF018266">
    <property type="entry name" value="FecR"/>
    <property type="match status" value="1"/>
</dbReference>
<organism evidence="4 5">
    <name type="scientific">Alistipes onderdonkii</name>
    <dbReference type="NCBI Taxonomy" id="328813"/>
    <lineage>
        <taxon>Bacteria</taxon>
        <taxon>Pseudomonadati</taxon>
        <taxon>Bacteroidota</taxon>
        <taxon>Bacteroidia</taxon>
        <taxon>Bacteroidales</taxon>
        <taxon>Rikenellaceae</taxon>
        <taxon>Alistipes</taxon>
    </lineage>
</organism>
<feature type="transmembrane region" description="Helical" evidence="1">
    <location>
        <begin position="101"/>
        <end position="121"/>
    </location>
</feature>
<name>A0A1Y3QSY7_9BACT</name>
<dbReference type="RefSeq" id="WP_087402629.1">
    <property type="nucleotide sequence ID" value="NZ_NFHB01000006.1"/>
</dbReference>
<dbReference type="InterPro" id="IPR012373">
    <property type="entry name" value="Ferrdict_sens_TM"/>
</dbReference>
<dbReference type="AlphaFoldDB" id="A0A1Y3QSY7"/>
<protein>
    <submittedName>
        <fullName evidence="4">RNA polymerase subunit sigma</fullName>
    </submittedName>
</protein>
<dbReference type="GO" id="GO:0016989">
    <property type="term" value="F:sigma factor antagonist activity"/>
    <property type="evidence" value="ECO:0007669"/>
    <property type="project" value="TreeGrafter"/>
</dbReference>
<keyword evidence="1" id="KW-0812">Transmembrane</keyword>
<evidence type="ECO:0000313" key="5">
    <source>
        <dbReference type="Proteomes" id="UP000195772"/>
    </source>
</evidence>